<dbReference type="CDD" id="cd00010">
    <property type="entry name" value="AAI_LTSS"/>
    <property type="match status" value="1"/>
</dbReference>
<dbReference type="InterPro" id="IPR016140">
    <property type="entry name" value="Bifunc_inhib/LTP/seed_store"/>
</dbReference>
<evidence type="ECO:0000313" key="12">
    <source>
        <dbReference type="EMBL" id="RYR57038.1"/>
    </source>
</evidence>
<dbReference type="Proteomes" id="UP000289738">
    <property type="component" value="Chromosome A05"/>
</dbReference>
<dbReference type="AlphaFoldDB" id="A0A445D1K6"/>
<dbReference type="STRING" id="3818.A0A445D1K6"/>
<keyword evidence="3" id="KW-1003">Cell membrane</keyword>
<sequence length="164" mass="17782">MASKVMFSFFLIFSSIVHQGISQSLEELLGGLGKNMGVVKEAQCMQKLVACNKYLKDQSNVPEECCGPLREIATSNDQECLCAFFNNQQMLDSMQISRDDAMKLPNACSVPVEISTCNNVQSPPVSDINLDPKMFGPPAESSSATGLIRFGVPSFFALLAAALF</sequence>
<evidence type="ECO:0000313" key="13">
    <source>
        <dbReference type="Proteomes" id="UP000289738"/>
    </source>
</evidence>
<dbReference type="GO" id="GO:0098552">
    <property type="term" value="C:side of membrane"/>
    <property type="evidence" value="ECO:0007669"/>
    <property type="project" value="UniProtKB-KW"/>
</dbReference>
<gene>
    <name evidence="12" type="ORF">Ahy_A05g022781</name>
    <name evidence="11" type="ORF">Ahy_B05g075453</name>
</gene>
<proteinExistence type="inferred from homology"/>
<comment type="caution">
    <text evidence="12">The sequence shown here is derived from an EMBL/GenBank/DDBJ whole genome shotgun (WGS) entry which is preliminary data.</text>
</comment>
<dbReference type="EMBL" id="SDMP01000005">
    <property type="protein sequence ID" value="RYR57038.1"/>
    <property type="molecule type" value="Genomic_DNA"/>
</dbReference>
<protein>
    <recommendedName>
        <fullName evidence="10">Bifunctional inhibitor/plant lipid transfer protein/seed storage helical domain-containing protein</fullName>
    </recommendedName>
</protein>
<organism evidence="12 13">
    <name type="scientific">Arachis hypogaea</name>
    <name type="common">Peanut</name>
    <dbReference type="NCBI Taxonomy" id="3818"/>
    <lineage>
        <taxon>Eukaryota</taxon>
        <taxon>Viridiplantae</taxon>
        <taxon>Streptophyta</taxon>
        <taxon>Embryophyta</taxon>
        <taxon>Tracheophyta</taxon>
        <taxon>Spermatophyta</taxon>
        <taxon>Magnoliopsida</taxon>
        <taxon>eudicotyledons</taxon>
        <taxon>Gunneridae</taxon>
        <taxon>Pentapetalae</taxon>
        <taxon>rosids</taxon>
        <taxon>fabids</taxon>
        <taxon>Fabales</taxon>
        <taxon>Fabaceae</taxon>
        <taxon>Papilionoideae</taxon>
        <taxon>50 kb inversion clade</taxon>
        <taxon>dalbergioids sensu lato</taxon>
        <taxon>Dalbergieae</taxon>
        <taxon>Pterocarpus clade</taxon>
        <taxon>Arachis</taxon>
    </lineage>
</organism>
<evidence type="ECO:0000256" key="1">
    <source>
        <dbReference type="ARBA" id="ARBA00004609"/>
    </source>
</evidence>
<dbReference type="InterPro" id="IPR036312">
    <property type="entry name" value="Bifun_inhib/LTP/seed_sf"/>
</dbReference>
<keyword evidence="13" id="KW-1185">Reference proteome</keyword>
<accession>A0A445D1K6</accession>
<evidence type="ECO:0000256" key="8">
    <source>
        <dbReference type="ARBA" id="ARBA00023288"/>
    </source>
</evidence>
<evidence type="ECO:0000256" key="5">
    <source>
        <dbReference type="ARBA" id="ARBA00022729"/>
    </source>
</evidence>
<keyword evidence="5 9" id="KW-0732">Signal</keyword>
<dbReference type="Pfam" id="PF14368">
    <property type="entry name" value="LTP_2"/>
    <property type="match status" value="1"/>
</dbReference>
<keyword evidence="6" id="KW-1015">Disulfide bond</keyword>
<keyword evidence="4" id="KW-0336">GPI-anchor</keyword>
<dbReference type="OrthoDB" id="1925812at2759"/>
<dbReference type="EMBL" id="SDMP01000015">
    <property type="protein sequence ID" value="RYR07950.1"/>
    <property type="molecule type" value="Genomic_DNA"/>
</dbReference>
<evidence type="ECO:0000256" key="4">
    <source>
        <dbReference type="ARBA" id="ARBA00022622"/>
    </source>
</evidence>
<evidence type="ECO:0000256" key="6">
    <source>
        <dbReference type="ARBA" id="ARBA00023157"/>
    </source>
</evidence>
<dbReference type="GO" id="GO:0005886">
    <property type="term" value="C:plasma membrane"/>
    <property type="evidence" value="ECO:0007669"/>
    <property type="project" value="UniProtKB-SubCell"/>
</dbReference>
<dbReference type="SUPFAM" id="SSF47699">
    <property type="entry name" value="Bifunctional inhibitor/lipid-transfer protein/seed storage 2S albumin"/>
    <property type="match status" value="1"/>
</dbReference>
<evidence type="ECO:0000256" key="7">
    <source>
        <dbReference type="ARBA" id="ARBA00023180"/>
    </source>
</evidence>
<keyword evidence="8" id="KW-0449">Lipoprotein</keyword>
<comment type="similarity">
    <text evidence="2">Belongs to the plant LTP family.</text>
</comment>
<feature type="signal peptide" evidence="9">
    <location>
        <begin position="1"/>
        <end position="22"/>
    </location>
</feature>
<name>A0A445D1K6_ARAHY</name>
<evidence type="ECO:0000256" key="9">
    <source>
        <dbReference type="SAM" id="SignalP"/>
    </source>
</evidence>
<dbReference type="Gramene" id="arahy.Tifrunner.gnm2.ann2.Ah15g411300.1">
    <property type="protein sequence ID" value="arahy.Tifrunner.gnm2.ann2.Ah15g411300.1-CDS"/>
    <property type="gene ID" value="arahy.Tifrunner.gnm2.ann2.Ah15g411300"/>
</dbReference>
<dbReference type="Gene3D" id="1.10.110.10">
    <property type="entry name" value="Plant lipid-transfer and hydrophobic proteins"/>
    <property type="match status" value="1"/>
</dbReference>
<comment type="subcellular location">
    <subcellularLocation>
        <location evidence="1">Cell membrane</location>
        <topology evidence="1">Lipid-anchor</topology>
        <topology evidence="1">GPI-anchor</topology>
    </subcellularLocation>
</comment>
<evidence type="ECO:0000256" key="3">
    <source>
        <dbReference type="ARBA" id="ARBA00022475"/>
    </source>
</evidence>
<evidence type="ECO:0000256" key="2">
    <source>
        <dbReference type="ARBA" id="ARBA00009748"/>
    </source>
</evidence>
<keyword evidence="4" id="KW-0472">Membrane</keyword>
<dbReference type="SMART" id="SM00499">
    <property type="entry name" value="AAI"/>
    <property type="match status" value="1"/>
</dbReference>
<reference evidence="12 13" key="1">
    <citation type="submission" date="2019-01" db="EMBL/GenBank/DDBJ databases">
        <title>Sequencing of cultivated peanut Arachis hypogaea provides insights into genome evolution and oil improvement.</title>
        <authorList>
            <person name="Chen X."/>
        </authorList>
    </citation>
    <scope>NUCLEOTIDE SEQUENCE [LARGE SCALE GENOMIC DNA]</scope>
    <source>
        <strain evidence="13">cv. Fuhuasheng</strain>
        <strain evidence="12">GDAAS-fuhuasheng2018</strain>
        <tissue evidence="12">Leaves</tissue>
    </source>
</reference>
<keyword evidence="7" id="KW-0325">Glycoprotein</keyword>
<evidence type="ECO:0000259" key="10">
    <source>
        <dbReference type="SMART" id="SM00499"/>
    </source>
</evidence>
<dbReference type="Proteomes" id="UP000289738">
    <property type="component" value="Chromosome B05"/>
</dbReference>
<evidence type="ECO:0000313" key="11">
    <source>
        <dbReference type="EMBL" id="RYR07950.1"/>
    </source>
</evidence>
<dbReference type="InterPro" id="IPR043325">
    <property type="entry name" value="LTSS"/>
</dbReference>
<feature type="chain" id="PRO_5033431826" description="Bifunctional inhibitor/plant lipid transfer protein/seed storage helical domain-containing protein" evidence="9">
    <location>
        <begin position="23"/>
        <end position="164"/>
    </location>
</feature>
<feature type="domain" description="Bifunctional inhibitor/plant lipid transfer protein/seed storage helical" evidence="10">
    <location>
        <begin position="44"/>
        <end position="117"/>
    </location>
</feature>
<dbReference type="PANTHER" id="PTHR33044">
    <property type="entry name" value="BIFUNCTIONAL INHIBITOR/LIPID-TRANSFER PROTEIN/SEED STORAGE 2S ALBUMIN SUPERFAMILY PROTEIN-RELATED"/>
    <property type="match status" value="1"/>
</dbReference>
<dbReference type="Gramene" id="arahy.Tifrunner.gnm2.ann2.Ah05g368800.1">
    <property type="protein sequence ID" value="arahy.Tifrunner.gnm2.ann2.Ah05g368800.1-CDS"/>
    <property type="gene ID" value="arahy.Tifrunner.gnm2.ann2.Ah05g368800"/>
</dbReference>